<dbReference type="InterPro" id="IPR020353">
    <property type="entry name" value="Toxin_YafO"/>
</dbReference>
<dbReference type="EMBL" id="JACHKZ010000010">
    <property type="protein sequence ID" value="MBB6577978.1"/>
    <property type="molecule type" value="Genomic_DNA"/>
</dbReference>
<dbReference type="EC" id="3.1.-.-" evidence="1"/>
<evidence type="ECO:0000313" key="1">
    <source>
        <dbReference type="EMBL" id="MBB6577978.1"/>
    </source>
</evidence>
<name>A0ABR6RFW6_9BURK</name>
<proteinExistence type="predicted"/>
<dbReference type="Pfam" id="PF13957">
    <property type="entry name" value="YafO_toxin"/>
    <property type="match status" value="1"/>
</dbReference>
<dbReference type="Proteomes" id="UP000562492">
    <property type="component" value="Unassembled WGS sequence"/>
</dbReference>
<dbReference type="GO" id="GO:0016787">
    <property type="term" value="F:hydrolase activity"/>
    <property type="evidence" value="ECO:0007669"/>
    <property type="project" value="UniProtKB-KW"/>
</dbReference>
<evidence type="ECO:0000313" key="2">
    <source>
        <dbReference type="Proteomes" id="UP000562492"/>
    </source>
</evidence>
<accession>A0ABR6RFW6</accession>
<sequence>MKTQCTAAICKQLGRLGESPEAFAAEFEKWRNDGEYSSYFFGKDGLYIAPTLSDGSMGLRHVHLVPLANAQPLRRWNAQWLRRGRKTSDRVLVYAQDPTHGYLLIYILNEPEAHEVAKMLTPDSALLMGKLIKIAEKFIYTGQIIG</sequence>
<protein>
    <submittedName>
        <fullName evidence="1">mRNA interferase YafO</fullName>
        <ecNumber evidence="1">3.1.-.-</ecNumber>
    </submittedName>
</protein>
<keyword evidence="1" id="KW-0378">Hydrolase</keyword>
<reference evidence="1 2" key="1">
    <citation type="submission" date="2020-08" db="EMBL/GenBank/DDBJ databases">
        <title>Functional genomics of gut bacteria from endangered species of beetles.</title>
        <authorList>
            <person name="Carlos-Shanley C."/>
        </authorList>
    </citation>
    <scope>NUCLEOTIDE SEQUENCE [LARGE SCALE GENOMIC DNA]</scope>
    <source>
        <strain evidence="1 2">S00124</strain>
    </source>
</reference>
<comment type="caution">
    <text evidence="1">The sequence shown here is derived from an EMBL/GenBank/DDBJ whole genome shotgun (WGS) entry which is preliminary data.</text>
</comment>
<gene>
    <name evidence="1" type="ORF">HNP33_002046</name>
</gene>
<keyword evidence="2" id="KW-1185">Reference proteome</keyword>
<dbReference type="RefSeq" id="WP_184707980.1">
    <property type="nucleotide sequence ID" value="NZ_JACHKZ010000010.1"/>
</dbReference>
<organism evidence="1 2">
    <name type="scientific">Comamonas odontotermitis</name>
    <dbReference type="NCBI Taxonomy" id="379895"/>
    <lineage>
        <taxon>Bacteria</taxon>
        <taxon>Pseudomonadati</taxon>
        <taxon>Pseudomonadota</taxon>
        <taxon>Betaproteobacteria</taxon>
        <taxon>Burkholderiales</taxon>
        <taxon>Comamonadaceae</taxon>
        <taxon>Comamonas</taxon>
    </lineage>
</organism>